<dbReference type="GO" id="GO:0019386">
    <property type="term" value="P:methanogenesis, from carbon dioxide"/>
    <property type="evidence" value="ECO:0007669"/>
    <property type="project" value="UniProtKB-UniRule"/>
</dbReference>
<evidence type="ECO:0000313" key="12">
    <source>
        <dbReference type="Proteomes" id="UP000198669"/>
    </source>
</evidence>
<dbReference type="InterPro" id="IPR003209">
    <property type="entry name" value="METHMP_CycHdrlase"/>
</dbReference>
<evidence type="ECO:0000256" key="5">
    <source>
        <dbReference type="ARBA" id="ARBA00022490"/>
    </source>
</evidence>
<organism evidence="11 12">
    <name type="scientific">Methanohalophilus halophilus</name>
    <dbReference type="NCBI Taxonomy" id="2177"/>
    <lineage>
        <taxon>Archaea</taxon>
        <taxon>Methanobacteriati</taxon>
        <taxon>Methanobacteriota</taxon>
        <taxon>Stenosarchaea group</taxon>
        <taxon>Methanomicrobia</taxon>
        <taxon>Methanosarcinales</taxon>
        <taxon>Methanosarcinaceae</taxon>
        <taxon>Methanohalophilus</taxon>
    </lineage>
</organism>
<evidence type="ECO:0000256" key="2">
    <source>
        <dbReference type="ARBA" id="ARBA00006902"/>
    </source>
</evidence>
<evidence type="ECO:0000256" key="4">
    <source>
        <dbReference type="ARBA" id="ARBA00020597"/>
    </source>
</evidence>
<reference evidence="11 12" key="1">
    <citation type="submission" date="2016-10" db="EMBL/GenBank/DDBJ databases">
        <authorList>
            <person name="de Groot N.N."/>
        </authorList>
    </citation>
    <scope>NUCLEOTIDE SEQUENCE [LARGE SCALE GENOMIC DNA]</scope>
    <source>
        <strain evidence="11 12">Z-7982</strain>
    </source>
</reference>
<evidence type="ECO:0000313" key="11">
    <source>
        <dbReference type="EMBL" id="SDW96003.1"/>
    </source>
</evidence>
<evidence type="ECO:0000256" key="7">
    <source>
        <dbReference type="ARBA" id="ARBA00022801"/>
    </source>
</evidence>
<gene>
    <name evidence="10" type="primary">mch</name>
    <name evidence="11" type="ORF">SAMN04515625_1946</name>
</gene>
<dbReference type="Proteomes" id="UP000198669">
    <property type="component" value="Unassembled WGS sequence"/>
</dbReference>
<evidence type="ECO:0000256" key="1">
    <source>
        <dbReference type="ARBA" id="ARBA00004496"/>
    </source>
</evidence>
<dbReference type="GO" id="GO:0006730">
    <property type="term" value="P:one-carbon metabolic process"/>
    <property type="evidence" value="ECO:0007669"/>
    <property type="project" value="UniProtKB-UniRule"/>
</dbReference>
<dbReference type="UniPathway" id="UPA00640">
    <property type="reaction ID" value="UER00694"/>
</dbReference>
<dbReference type="GO" id="GO:0018759">
    <property type="term" value="F:methenyltetrahydromethanopterin cyclohydrolase activity"/>
    <property type="evidence" value="ECO:0007669"/>
    <property type="project" value="UniProtKB-UniRule"/>
</dbReference>
<dbReference type="CDD" id="cd00545">
    <property type="entry name" value="MCH"/>
    <property type="match status" value="1"/>
</dbReference>
<evidence type="ECO:0000256" key="10">
    <source>
        <dbReference type="HAMAP-Rule" id="MF_00486"/>
    </source>
</evidence>
<keyword evidence="5 10" id="KW-0963">Cytoplasm</keyword>
<proteinExistence type="inferred from homology"/>
<dbReference type="SUPFAM" id="SSF56199">
    <property type="entry name" value="Methenyltetrahydromethanopterin cyclohydrolase"/>
    <property type="match status" value="1"/>
</dbReference>
<dbReference type="AlphaFoldDB" id="A0A1H2XSY9"/>
<keyword evidence="10" id="KW-0484">Methanogenesis</keyword>
<evidence type="ECO:0000256" key="3">
    <source>
        <dbReference type="ARBA" id="ARBA00012765"/>
    </source>
</evidence>
<sequence>MKISIGDNVISVNEKGLAIIDEMLDWEDEINVESKQLENGATIIDCGVNAQGGYDAGMYLSRLCLADLAEITYTKFNLDGLPVPAIQVVTDHPTIACMGSQYAGWRISVGKFFGMGSGPARALGLKPKELYQEIDYKDDAEAAVLVMESGKLPDEEVVEYIAKHCSVDPENVYIAVAPTASIAGSVQISARIVETGIHKMESVGFDINTIKSGFGVAPIAPIVGDDTKCMGSTNDCVIYCGETYYTVDYGQDDLEEYVKKTPSTTSRDFGKPFYTTFKEAEFDFFKVDAGMFAPARITVNDVASKKSYTAGRINPGILLESFGIKEV</sequence>
<comment type="similarity">
    <text evidence="2 10">Belongs to the MCH family.</text>
</comment>
<dbReference type="NCBIfam" id="TIGR03120">
    <property type="entry name" value="one_C_mch"/>
    <property type="match status" value="1"/>
</dbReference>
<comment type="function">
    <text evidence="10">Catalyzes the reversible interconversion of 5-formyl-H(4)MPT to methenyl-H(4)MPT(+).</text>
</comment>
<evidence type="ECO:0000256" key="9">
    <source>
        <dbReference type="ARBA" id="ARBA00048684"/>
    </source>
</evidence>
<dbReference type="HAMAP" id="MF_00486">
    <property type="entry name" value="McH"/>
    <property type="match status" value="1"/>
</dbReference>
<comment type="catalytic activity">
    <reaction evidence="9 10">
        <text>5,10-methenyl-5,6,7,8-tetrahydromethanopterin + H2O = N(5)-formyl-5,6,7,8-tetrahydromethanopterin + H(+)</text>
        <dbReference type="Rhea" id="RHEA:19053"/>
        <dbReference type="ChEBI" id="CHEBI:15377"/>
        <dbReference type="ChEBI" id="CHEBI:15378"/>
        <dbReference type="ChEBI" id="CHEBI:58018"/>
        <dbReference type="ChEBI" id="CHEBI:58337"/>
        <dbReference type="EC" id="3.5.4.27"/>
    </reaction>
</comment>
<name>A0A1H2XSY9_9EURY</name>
<dbReference type="Gene3D" id="3.10.340.11">
    <property type="entry name" value="Methenyltetrahydromethanopterin Cyclohydrolase, Chain A, domain 1"/>
    <property type="match status" value="1"/>
</dbReference>
<evidence type="ECO:0000256" key="6">
    <source>
        <dbReference type="ARBA" id="ARBA00022563"/>
    </source>
</evidence>
<protein>
    <recommendedName>
        <fullName evidence="4 10">Methenyltetrahydromethanopterin cyclohydrolase</fullName>
        <ecNumber evidence="3 10">3.5.4.27</ecNumber>
    </recommendedName>
    <alternativeName>
        <fullName evidence="8 10">Methenyl-H4MPT cyclohydrolase</fullName>
    </alternativeName>
</protein>
<dbReference type="EC" id="3.5.4.27" evidence="3 10"/>
<dbReference type="EMBL" id="FNMU01000007">
    <property type="protein sequence ID" value="SDW96003.1"/>
    <property type="molecule type" value="Genomic_DNA"/>
</dbReference>
<keyword evidence="7 10" id="KW-0378">Hydrolase</keyword>
<dbReference type="Gene3D" id="3.30.1030.10">
    <property type="entry name" value="Methenyltetrahydromethanopterin Cyclohydrolase, Chain A, domain 2"/>
    <property type="match status" value="1"/>
</dbReference>
<comment type="pathway">
    <text evidence="10">One-carbon metabolism; methanogenesis from CO(2); 5,10-methenyl-5,6,7,8-tetrahydromethanopterin from CO(2): step 3/3.</text>
</comment>
<keyword evidence="6 10" id="KW-0554">One-carbon metabolism</keyword>
<dbReference type="GO" id="GO:0005737">
    <property type="term" value="C:cytoplasm"/>
    <property type="evidence" value="ECO:0007669"/>
    <property type="project" value="UniProtKB-SubCell"/>
</dbReference>
<comment type="subcellular location">
    <subcellularLocation>
        <location evidence="1 10">Cytoplasm</location>
    </subcellularLocation>
</comment>
<accession>A0A1H2XSY9</accession>
<dbReference type="Pfam" id="PF02289">
    <property type="entry name" value="MCH"/>
    <property type="match status" value="1"/>
</dbReference>
<evidence type="ECO:0000256" key="8">
    <source>
        <dbReference type="ARBA" id="ARBA00030468"/>
    </source>
</evidence>